<dbReference type="eggNOG" id="COG0062">
    <property type="taxonomic scope" value="Bacteria"/>
</dbReference>
<keyword evidence="5 10" id="KW-0547">Nucleotide-binding</keyword>
<dbReference type="HAMAP" id="MF_01966">
    <property type="entry name" value="NADHX_epimerase"/>
    <property type="match status" value="1"/>
</dbReference>
<dbReference type="NCBIfam" id="TIGR00197">
    <property type="entry name" value="yjeF_nterm"/>
    <property type="match status" value="1"/>
</dbReference>
<dbReference type="AlphaFoldDB" id="I3IMJ9"/>
<comment type="similarity">
    <text evidence="10">Belongs to the NnrE/AIBP family.</text>
</comment>
<keyword evidence="13" id="KW-1185">Reference proteome</keyword>
<keyword evidence="9 10" id="KW-0413">Isomerase</keyword>
<dbReference type="Pfam" id="PF03853">
    <property type="entry name" value="YjeF_N"/>
    <property type="match status" value="1"/>
</dbReference>
<comment type="cofactor">
    <cofactor evidence="10">
        <name>K(+)</name>
        <dbReference type="ChEBI" id="CHEBI:29103"/>
    </cofactor>
    <text evidence="10">Binds 1 potassium ion per subunit.</text>
</comment>
<dbReference type="PROSITE" id="PS51385">
    <property type="entry name" value="YJEF_N"/>
    <property type="match status" value="1"/>
</dbReference>
<keyword evidence="8 10" id="KW-0520">NAD</keyword>
<comment type="catalytic activity">
    <reaction evidence="2 10">
        <text>(6R)-NADPHX = (6S)-NADPHX</text>
        <dbReference type="Rhea" id="RHEA:32227"/>
        <dbReference type="ChEBI" id="CHEBI:64076"/>
        <dbReference type="ChEBI" id="CHEBI:64077"/>
        <dbReference type="EC" id="5.1.99.6"/>
    </reaction>
</comment>
<evidence type="ECO:0000256" key="4">
    <source>
        <dbReference type="ARBA" id="ARBA00022723"/>
    </source>
</evidence>
<dbReference type="PANTHER" id="PTHR13232">
    <property type="entry name" value="NAD(P)H-HYDRATE EPIMERASE"/>
    <property type="match status" value="1"/>
</dbReference>
<dbReference type="GO" id="GO:0046872">
    <property type="term" value="F:metal ion binding"/>
    <property type="evidence" value="ECO:0007669"/>
    <property type="project" value="UniProtKB-KW"/>
</dbReference>
<comment type="caution">
    <text evidence="12">The sequence shown here is derived from an EMBL/GenBank/DDBJ whole genome shotgun (WGS) entry which is preliminary data.</text>
</comment>
<comment type="caution">
    <text evidence="10">Lacks conserved residue(s) required for the propagation of feature annotation.</text>
</comment>
<feature type="binding site" evidence="10">
    <location>
        <position position="85"/>
    </location>
    <ligand>
        <name>K(+)</name>
        <dbReference type="ChEBI" id="CHEBI:29103"/>
    </ligand>
</feature>
<feature type="domain" description="YjeF N-terminal" evidence="11">
    <location>
        <begin position="34"/>
        <end position="248"/>
    </location>
</feature>
<dbReference type="PANTHER" id="PTHR13232:SF10">
    <property type="entry name" value="NAD(P)H-HYDRATE EPIMERASE"/>
    <property type="match status" value="1"/>
</dbReference>
<evidence type="ECO:0000259" key="11">
    <source>
        <dbReference type="PROSITE" id="PS51385"/>
    </source>
</evidence>
<evidence type="ECO:0000256" key="9">
    <source>
        <dbReference type="ARBA" id="ARBA00023235"/>
    </source>
</evidence>
<dbReference type="InterPro" id="IPR036652">
    <property type="entry name" value="YjeF_N_dom_sf"/>
</dbReference>
<evidence type="ECO:0000256" key="2">
    <source>
        <dbReference type="ARBA" id="ARBA00000909"/>
    </source>
</evidence>
<evidence type="ECO:0000256" key="6">
    <source>
        <dbReference type="ARBA" id="ARBA00022857"/>
    </source>
</evidence>
<accession>I3IMJ9</accession>
<feature type="binding site" evidence="10">
    <location>
        <position position="194"/>
    </location>
    <ligand>
        <name>K(+)</name>
        <dbReference type="ChEBI" id="CHEBI:29103"/>
    </ligand>
</feature>
<dbReference type="GO" id="GO:0052856">
    <property type="term" value="F:NAD(P)HX epimerase activity"/>
    <property type="evidence" value="ECO:0007669"/>
    <property type="project" value="UniProtKB-UniRule"/>
</dbReference>
<keyword evidence="12" id="KW-0808">Transferase</keyword>
<feature type="binding site" evidence="10">
    <location>
        <begin position="162"/>
        <end position="168"/>
    </location>
    <ligand>
        <name>(6S)-NADPHX</name>
        <dbReference type="ChEBI" id="CHEBI:64076"/>
    </ligand>
</feature>
<evidence type="ECO:0000256" key="1">
    <source>
        <dbReference type="ARBA" id="ARBA00000013"/>
    </source>
</evidence>
<evidence type="ECO:0000313" key="12">
    <source>
        <dbReference type="EMBL" id="GAB62944.1"/>
    </source>
</evidence>
<comment type="function">
    <text evidence="10">Catalyzes the epimerization of the S- and R-forms of NAD(P)HX, a damaged form of NAD(P)H that is a result of enzymatic or heat-dependent hydration. This is a prerequisite for the S-specific NAD(P)H-hydrate dehydratase to allow the repair of both epimers of NAD(P)HX.</text>
</comment>
<keyword evidence="4 10" id="KW-0479">Metal-binding</keyword>
<keyword evidence="12" id="KW-0418">Kinase</keyword>
<keyword evidence="7 10" id="KW-0630">Potassium</keyword>
<dbReference type="GO" id="GO:0016301">
    <property type="term" value="F:kinase activity"/>
    <property type="evidence" value="ECO:0007669"/>
    <property type="project" value="UniProtKB-KW"/>
</dbReference>
<proteinExistence type="inferred from homology"/>
<dbReference type="OrthoDB" id="9806925at2"/>
<evidence type="ECO:0000313" key="13">
    <source>
        <dbReference type="Proteomes" id="UP000002985"/>
    </source>
</evidence>
<dbReference type="GO" id="GO:0000166">
    <property type="term" value="F:nucleotide binding"/>
    <property type="evidence" value="ECO:0007669"/>
    <property type="project" value="UniProtKB-KW"/>
</dbReference>
<evidence type="ECO:0000256" key="10">
    <source>
        <dbReference type="HAMAP-Rule" id="MF_01966"/>
    </source>
</evidence>
<name>I3IMJ9_9BACT</name>
<dbReference type="InterPro" id="IPR032976">
    <property type="entry name" value="YJEFN_prot_NAXE-like"/>
</dbReference>
<evidence type="ECO:0000256" key="3">
    <source>
        <dbReference type="ARBA" id="ARBA00012228"/>
    </source>
</evidence>
<protein>
    <recommendedName>
        <fullName evidence="3 10">NAD(P)H-hydrate epimerase</fullName>
        <ecNumber evidence="3 10">5.1.99.6</ecNumber>
    </recommendedName>
    <alternativeName>
        <fullName evidence="10">NAD(P)HX epimerase</fullName>
    </alternativeName>
</protein>
<dbReference type="Proteomes" id="UP000002985">
    <property type="component" value="Unassembled WGS sequence"/>
</dbReference>
<sequence>MDLHYPWKIYFLSGAYNNFIESFFMNTSLTREEMRELDRKAIEEYKIPGIILMENAGRNVAEEVMKMIDNPEKVKVAILCGKGNNGGDGFVVARHLHNYHIPLKVFLLAKIADILKDGNAGTNLQILLRMRVPVQEMIDSADRDNAVKELDSYTILIDALFGTGLSGEVREPFKTFIHGINNLNKPTVSVDIPSGIDCNTGKVLGAAIKAVKTVTFAAGKRGFYLGDGPSYTGEVIVTDISIPGELIP</sequence>
<dbReference type="EMBL" id="BAFH01000003">
    <property type="protein sequence ID" value="GAB62944.1"/>
    <property type="molecule type" value="Genomic_DNA"/>
</dbReference>
<organism evidence="12 13">
    <name type="scientific">Candidatus Jettenia caeni</name>
    <dbReference type="NCBI Taxonomy" id="247490"/>
    <lineage>
        <taxon>Bacteria</taxon>
        <taxon>Pseudomonadati</taxon>
        <taxon>Planctomycetota</taxon>
        <taxon>Candidatus Brocadiia</taxon>
        <taxon>Candidatus Brocadiales</taxon>
        <taxon>Candidatus Brocadiaceae</taxon>
        <taxon>Candidatus Jettenia</taxon>
    </lineage>
</organism>
<gene>
    <name evidence="10" type="primary">nnrE</name>
    <name evidence="12" type="ORF">KSU1_C1348</name>
</gene>
<evidence type="ECO:0000256" key="5">
    <source>
        <dbReference type="ARBA" id="ARBA00022741"/>
    </source>
</evidence>
<evidence type="ECO:0000256" key="7">
    <source>
        <dbReference type="ARBA" id="ARBA00022958"/>
    </source>
</evidence>
<dbReference type="InterPro" id="IPR004443">
    <property type="entry name" value="YjeF_N_dom"/>
</dbReference>
<feature type="binding site" evidence="10">
    <location>
        <position position="191"/>
    </location>
    <ligand>
        <name>(6S)-NADPHX</name>
        <dbReference type="ChEBI" id="CHEBI:64076"/>
    </ligand>
</feature>
<reference evidence="12 13" key="1">
    <citation type="journal article" date="2012" name="FEBS Lett.">
        <title>Anammox organism KSU-1 expresses a NirK-type copper-containing nitrite reductase instead of a NirS-type with cytochrome cd1.</title>
        <authorList>
            <person name="Hira D."/>
            <person name="Toh H."/>
            <person name="Migita C.T."/>
            <person name="Okubo H."/>
            <person name="Nishiyama T."/>
            <person name="Hattori M."/>
            <person name="Furukawa K."/>
            <person name="Fujii T."/>
        </authorList>
    </citation>
    <scope>NUCLEOTIDE SEQUENCE [LARGE SCALE GENOMIC DNA]</scope>
</reference>
<dbReference type="Gene3D" id="3.40.50.10260">
    <property type="entry name" value="YjeF N-terminal domain"/>
    <property type="match status" value="1"/>
</dbReference>
<keyword evidence="6 10" id="KW-0521">NADP</keyword>
<feature type="binding site" evidence="10">
    <location>
        <position position="158"/>
    </location>
    <ligand>
        <name>K(+)</name>
        <dbReference type="ChEBI" id="CHEBI:29103"/>
    </ligand>
</feature>
<dbReference type="EC" id="5.1.99.6" evidence="3 10"/>
<dbReference type="SUPFAM" id="SSF64153">
    <property type="entry name" value="YjeF N-terminal domain-like"/>
    <property type="match status" value="1"/>
</dbReference>
<comment type="catalytic activity">
    <reaction evidence="1 10">
        <text>(6R)-NADHX = (6S)-NADHX</text>
        <dbReference type="Rhea" id="RHEA:32215"/>
        <dbReference type="ChEBI" id="CHEBI:64074"/>
        <dbReference type="ChEBI" id="CHEBI:64075"/>
        <dbReference type="EC" id="5.1.99.6"/>
    </reaction>
</comment>
<dbReference type="STRING" id="247490.KSU1_C1348"/>
<feature type="binding site" evidence="10">
    <location>
        <begin position="84"/>
        <end position="88"/>
    </location>
    <ligand>
        <name>(6S)-NADPHX</name>
        <dbReference type="ChEBI" id="CHEBI:64076"/>
    </ligand>
</feature>
<evidence type="ECO:0000256" key="8">
    <source>
        <dbReference type="ARBA" id="ARBA00023027"/>
    </source>
</evidence>